<gene>
    <name evidence="1" type="ORF">RED65_01405</name>
</gene>
<evidence type="ECO:0000313" key="1">
    <source>
        <dbReference type="EMBL" id="EAT13375.1"/>
    </source>
</evidence>
<dbReference type="OrthoDB" id="6399741at2"/>
<protein>
    <recommendedName>
        <fullName evidence="3">Helicase HerA central domain-containing protein</fullName>
    </recommendedName>
</protein>
<dbReference type="SUPFAM" id="SSF52540">
    <property type="entry name" value="P-loop containing nucleoside triphosphate hydrolases"/>
    <property type="match status" value="1"/>
</dbReference>
<accession>Q1N4Q3</accession>
<name>Q1N4Q3_9GAMM</name>
<dbReference type="Gene3D" id="3.40.50.300">
    <property type="entry name" value="P-loop containing nucleotide triphosphate hydrolases"/>
    <property type="match status" value="1"/>
</dbReference>
<keyword evidence="2" id="KW-1185">Reference proteome</keyword>
<dbReference type="HOGENOM" id="CLU_1335959_0_0_6"/>
<proteinExistence type="predicted"/>
<organism evidence="1 2">
    <name type="scientific">Bermanella marisrubri</name>
    <dbReference type="NCBI Taxonomy" id="207949"/>
    <lineage>
        <taxon>Bacteria</taxon>
        <taxon>Pseudomonadati</taxon>
        <taxon>Pseudomonadota</taxon>
        <taxon>Gammaproteobacteria</taxon>
        <taxon>Oceanospirillales</taxon>
        <taxon>Oceanospirillaceae</taxon>
        <taxon>Bermanella</taxon>
    </lineage>
</organism>
<dbReference type="InterPro" id="IPR027417">
    <property type="entry name" value="P-loop_NTPase"/>
</dbReference>
<dbReference type="EMBL" id="AAQH01000002">
    <property type="protein sequence ID" value="EAT13375.1"/>
    <property type="molecule type" value="Genomic_DNA"/>
</dbReference>
<evidence type="ECO:0000313" key="2">
    <source>
        <dbReference type="Proteomes" id="UP000004263"/>
    </source>
</evidence>
<dbReference type="RefSeq" id="WP_007017759.1">
    <property type="nucleotide sequence ID" value="NZ_CH724114.1"/>
</dbReference>
<sequence length="209" mass="22943">MVSNPRINEAAEKDIRGYFGSSGSGKTHHIKQDIAGEKRVLVFDPEGSFTAVDGFKVVESRAEFLEIAKNTGPVKLCFAAGGQANFNWFCDVVFALADARRPCVMVVDELGGVTGAGKAKGAWYDLVSRGRKYGVKIRAGAQRPSEIDKTLIGNKNGLFIGYLERMGDIEYIHKETGIPIDTLKSLRGKPHYDCIKFAGRDRWKLEKGA</sequence>
<dbReference type="Proteomes" id="UP000004263">
    <property type="component" value="Unassembled WGS sequence"/>
</dbReference>
<dbReference type="STRING" id="207949.RED65_01405"/>
<dbReference type="AlphaFoldDB" id="Q1N4Q3"/>
<evidence type="ECO:0008006" key="3">
    <source>
        <dbReference type="Google" id="ProtNLM"/>
    </source>
</evidence>
<reference evidence="1 2" key="1">
    <citation type="submission" date="2006-03" db="EMBL/GenBank/DDBJ databases">
        <authorList>
            <person name="Pinhassi J."/>
            <person name="Pedros-Alio C."/>
            <person name="Ferriera S."/>
            <person name="Johnson J."/>
            <person name="Kravitz S."/>
            <person name="Halpern A."/>
            <person name="Remington K."/>
            <person name="Beeson K."/>
            <person name="Tran B."/>
            <person name="Rogers Y.-H."/>
            <person name="Friedman R."/>
            <person name="Venter J.C."/>
        </authorList>
    </citation>
    <scope>NUCLEOTIDE SEQUENCE [LARGE SCALE GENOMIC DNA]</scope>
    <source>
        <strain evidence="1 2">RED65</strain>
    </source>
</reference>
<comment type="caution">
    <text evidence="1">The sequence shown here is derived from an EMBL/GenBank/DDBJ whole genome shotgun (WGS) entry which is preliminary data.</text>
</comment>